<dbReference type="STRING" id="37546.A0A1B0GBD4"/>
<proteinExistence type="predicted"/>
<dbReference type="PhylomeDB" id="A0A1B0GBD4"/>
<dbReference type="EnsemblMetazoa" id="GMOY010616-RA">
    <property type="protein sequence ID" value="GMOY010616-PA"/>
    <property type="gene ID" value="GMOY010616"/>
</dbReference>
<feature type="region of interest" description="Disordered" evidence="1">
    <location>
        <begin position="121"/>
        <end position="145"/>
    </location>
</feature>
<dbReference type="AlphaFoldDB" id="A0A1B0GBD4"/>
<feature type="compositionally biased region" description="Polar residues" evidence="1">
    <location>
        <begin position="121"/>
        <end position="139"/>
    </location>
</feature>
<feature type="compositionally biased region" description="Basic and acidic residues" evidence="1">
    <location>
        <begin position="1"/>
        <end position="20"/>
    </location>
</feature>
<dbReference type="Proteomes" id="UP000092444">
    <property type="component" value="Unassembled WGS sequence"/>
</dbReference>
<accession>A0A1B0GBD4</accession>
<reference evidence="2" key="1">
    <citation type="submission" date="2020-05" db="UniProtKB">
        <authorList>
            <consortium name="EnsemblMetazoa"/>
        </authorList>
    </citation>
    <scope>IDENTIFICATION</scope>
    <source>
        <strain evidence="2">Yale</strain>
    </source>
</reference>
<sequence length="206" mass="22615">MLESQRYKIADTTPRQREPDATLDGMTPVLKQPPSLPKQQVQPETSPQASPSSRMPIYSNFNIVTPLQQYNNHNDNVITTTLNSTTTTVTTSPTHRVLPMQQRQYALRNANNNLNGCSTVTTGRLRSGSNNQQPTANDPTRQRRKAEDVTIIIKQQHPALHKQQALRHNKMTAPCSAQATGSASLQILAPCSVQVPGSVSSPDIPT</sequence>
<evidence type="ECO:0000313" key="3">
    <source>
        <dbReference type="Proteomes" id="UP000092444"/>
    </source>
</evidence>
<name>A0A1B0GBD4_GLOMM</name>
<evidence type="ECO:0000256" key="1">
    <source>
        <dbReference type="SAM" id="MobiDB-lite"/>
    </source>
</evidence>
<dbReference type="VEuPathDB" id="VectorBase:GMOY010616"/>
<feature type="compositionally biased region" description="Polar residues" evidence="1">
    <location>
        <begin position="37"/>
        <end position="56"/>
    </location>
</feature>
<evidence type="ECO:0000313" key="2">
    <source>
        <dbReference type="EnsemblMetazoa" id="GMOY010616-PA"/>
    </source>
</evidence>
<feature type="region of interest" description="Disordered" evidence="1">
    <location>
        <begin position="1"/>
        <end position="56"/>
    </location>
</feature>
<keyword evidence="3" id="KW-1185">Reference proteome</keyword>
<dbReference type="EMBL" id="CCAG010022547">
    <property type="status" value="NOT_ANNOTATED_CDS"/>
    <property type="molecule type" value="Genomic_DNA"/>
</dbReference>
<organism evidence="2 3">
    <name type="scientific">Glossina morsitans morsitans</name>
    <name type="common">Savannah tsetse fly</name>
    <dbReference type="NCBI Taxonomy" id="37546"/>
    <lineage>
        <taxon>Eukaryota</taxon>
        <taxon>Metazoa</taxon>
        <taxon>Ecdysozoa</taxon>
        <taxon>Arthropoda</taxon>
        <taxon>Hexapoda</taxon>
        <taxon>Insecta</taxon>
        <taxon>Pterygota</taxon>
        <taxon>Neoptera</taxon>
        <taxon>Endopterygota</taxon>
        <taxon>Diptera</taxon>
        <taxon>Brachycera</taxon>
        <taxon>Muscomorpha</taxon>
        <taxon>Hippoboscoidea</taxon>
        <taxon>Glossinidae</taxon>
        <taxon>Glossina</taxon>
    </lineage>
</organism>
<protein>
    <submittedName>
        <fullName evidence="2">Uncharacterized protein</fullName>
    </submittedName>
</protein>